<dbReference type="CDD" id="cd03586">
    <property type="entry name" value="PolY_Pol_IV_kappa"/>
    <property type="match status" value="1"/>
</dbReference>
<comment type="subcellular location">
    <subcellularLocation>
        <location evidence="1 17">Cytoplasm</location>
    </subcellularLocation>
</comment>
<dbReference type="FunFam" id="3.30.1490.100:FF:000004">
    <property type="entry name" value="DNA polymerase IV"/>
    <property type="match status" value="1"/>
</dbReference>
<keyword evidence="6 17" id="KW-0808">Transferase</keyword>
<evidence type="ECO:0000256" key="2">
    <source>
        <dbReference type="ARBA" id="ARBA00010945"/>
    </source>
</evidence>
<evidence type="ECO:0000256" key="6">
    <source>
        <dbReference type="ARBA" id="ARBA00022679"/>
    </source>
</evidence>
<dbReference type="EC" id="2.7.7.7" evidence="17"/>
<keyword evidence="4 17" id="KW-0515">Mutator protein</keyword>
<keyword evidence="10 17" id="KW-0227">DNA damage</keyword>
<dbReference type="AlphaFoldDB" id="A0A345ZS61"/>
<evidence type="ECO:0000256" key="1">
    <source>
        <dbReference type="ARBA" id="ARBA00004496"/>
    </source>
</evidence>
<evidence type="ECO:0000256" key="4">
    <source>
        <dbReference type="ARBA" id="ARBA00022457"/>
    </source>
</evidence>
<dbReference type="SUPFAM" id="SSF56672">
    <property type="entry name" value="DNA/RNA polymerases"/>
    <property type="match status" value="1"/>
</dbReference>
<feature type="domain" description="UmuC" evidence="18">
    <location>
        <begin position="43"/>
        <end position="223"/>
    </location>
</feature>
<comment type="catalytic activity">
    <reaction evidence="16 17">
        <text>DNA(n) + a 2'-deoxyribonucleoside 5'-triphosphate = DNA(n+1) + diphosphate</text>
        <dbReference type="Rhea" id="RHEA:22508"/>
        <dbReference type="Rhea" id="RHEA-COMP:17339"/>
        <dbReference type="Rhea" id="RHEA-COMP:17340"/>
        <dbReference type="ChEBI" id="CHEBI:33019"/>
        <dbReference type="ChEBI" id="CHEBI:61560"/>
        <dbReference type="ChEBI" id="CHEBI:173112"/>
        <dbReference type="EC" id="2.7.7.7"/>
    </reaction>
</comment>
<feature type="site" description="Substrate discrimination" evidence="17">
    <location>
        <position position="52"/>
    </location>
</feature>
<evidence type="ECO:0000256" key="17">
    <source>
        <dbReference type="HAMAP-Rule" id="MF_01113"/>
    </source>
</evidence>
<dbReference type="Gene3D" id="3.40.1170.60">
    <property type="match status" value="1"/>
</dbReference>
<comment type="similarity">
    <text evidence="2 17">Belongs to the DNA polymerase type-Y family.</text>
</comment>
<evidence type="ECO:0000256" key="8">
    <source>
        <dbReference type="ARBA" id="ARBA00022705"/>
    </source>
</evidence>
<sequence>MGARRAVSFCRDCLADAPPTATRCRACGSPRLMRHAAADKLTIAHIDCDAFYATIEKRDDPSLADKPLIIGGGKRGVVSTACYIARTYGVRSAMPMFEAMSRCPHAVVVKPNMAKYVDVGREVRRRMLALTPLVEPLSIDEAFLDLTGTERLHGMSAAKVLARFAMEVEREIGITVSVGLSANKFLAKIASDLDKPRGFAVIAPEEAPAFLAPRPVGFIYGVGAVSAAKLAQDGFRTIADLQRAEERDLMRRYGEEGMRLWRLARGIDTRRVDPERETKSVSAETTFDRDIGEFRPLEQTLWELTEKVSGRLKKQALAGSTVTLKLKSADFKIRTRARSLNGPTQLAATIFAAGRDLLKNEVGGTRYRLIGIGVSHLEEVSGEELSDLLNRREAQAEHAIDRLREKFGKAAVVKGLAIEEE</sequence>
<dbReference type="NCBIfam" id="NF002677">
    <property type="entry name" value="PRK02406.1"/>
    <property type="match status" value="1"/>
</dbReference>
<keyword evidence="13 17" id="KW-0238">DNA-binding</keyword>
<dbReference type="PANTHER" id="PTHR11076">
    <property type="entry name" value="DNA REPAIR POLYMERASE UMUC / TRANSFERASE FAMILY MEMBER"/>
    <property type="match status" value="1"/>
</dbReference>
<feature type="binding site" evidence="17">
    <location>
        <position position="140"/>
    </location>
    <ligand>
        <name>Mg(2+)</name>
        <dbReference type="ChEBI" id="CHEBI:18420"/>
    </ligand>
</feature>
<dbReference type="EMBL" id="CP031417">
    <property type="protein sequence ID" value="AXK79758.1"/>
    <property type="molecule type" value="Genomic_DNA"/>
</dbReference>
<keyword evidence="9 17" id="KW-0479">Metal-binding</keyword>
<gene>
    <name evidence="17" type="primary">dinB</name>
    <name evidence="19" type="ORF">DW352_04020</name>
</gene>
<dbReference type="PROSITE" id="PS50173">
    <property type="entry name" value="UMUC"/>
    <property type="match status" value="1"/>
</dbReference>
<comment type="function">
    <text evidence="15 17">Poorly processive, error-prone DNA polymerase involved in untargeted mutagenesis. Copies undamaged DNA at stalled replication forks, which arise in vivo from mismatched or misaligned primer ends. These misaligned primers can be extended by PolIV. Exhibits no 3'-5' exonuclease (proofreading) activity. May be involved in translesional synthesis, in conjunction with the beta clamp from PolIII.</text>
</comment>
<keyword evidence="8 17" id="KW-0235">DNA replication</keyword>
<dbReference type="GO" id="GO:0005829">
    <property type="term" value="C:cytosol"/>
    <property type="evidence" value="ECO:0007669"/>
    <property type="project" value="TreeGrafter"/>
</dbReference>
<dbReference type="InterPro" id="IPR043502">
    <property type="entry name" value="DNA/RNA_pol_sf"/>
</dbReference>
<evidence type="ECO:0000313" key="19">
    <source>
        <dbReference type="EMBL" id="AXK79758.1"/>
    </source>
</evidence>
<dbReference type="GO" id="GO:0042276">
    <property type="term" value="P:error-prone translesion synthesis"/>
    <property type="evidence" value="ECO:0007669"/>
    <property type="project" value="TreeGrafter"/>
</dbReference>
<dbReference type="GO" id="GO:0006261">
    <property type="term" value="P:DNA-templated DNA replication"/>
    <property type="evidence" value="ECO:0007669"/>
    <property type="project" value="UniProtKB-UniRule"/>
</dbReference>
<dbReference type="GO" id="GO:0000287">
    <property type="term" value="F:magnesium ion binding"/>
    <property type="evidence" value="ECO:0007669"/>
    <property type="project" value="UniProtKB-UniRule"/>
</dbReference>
<evidence type="ECO:0000256" key="5">
    <source>
        <dbReference type="ARBA" id="ARBA00022490"/>
    </source>
</evidence>
<evidence type="ECO:0000256" key="11">
    <source>
        <dbReference type="ARBA" id="ARBA00022842"/>
    </source>
</evidence>
<dbReference type="InterPro" id="IPR036775">
    <property type="entry name" value="DNA_pol_Y-fam_lit_finger_sf"/>
</dbReference>
<keyword evidence="11 17" id="KW-0460">Magnesium</keyword>
<dbReference type="Pfam" id="PF11799">
    <property type="entry name" value="IMS_C"/>
    <property type="match status" value="1"/>
</dbReference>
<dbReference type="SUPFAM" id="SSF100879">
    <property type="entry name" value="Lesion bypass DNA polymerase (Y-family), little finger domain"/>
    <property type="match status" value="1"/>
</dbReference>
<dbReference type="InterPro" id="IPR050116">
    <property type="entry name" value="DNA_polymerase-Y"/>
</dbReference>
<dbReference type="FunFam" id="3.40.1170.60:FF:000001">
    <property type="entry name" value="DNA polymerase IV"/>
    <property type="match status" value="1"/>
</dbReference>
<feature type="active site" evidence="17">
    <location>
        <position position="141"/>
    </location>
</feature>
<protein>
    <recommendedName>
        <fullName evidence="17">DNA polymerase IV</fullName>
        <shortName evidence="17">Pol IV</shortName>
        <ecNumber evidence="17">2.7.7.7</ecNumber>
    </recommendedName>
</protein>
<comment type="cofactor">
    <cofactor evidence="17">
        <name>Mg(2+)</name>
        <dbReference type="ChEBI" id="CHEBI:18420"/>
    </cofactor>
    <text evidence="17">Binds 2 magnesium ions per subunit.</text>
</comment>
<dbReference type="GO" id="GO:0003684">
    <property type="term" value="F:damaged DNA binding"/>
    <property type="evidence" value="ECO:0007669"/>
    <property type="project" value="InterPro"/>
</dbReference>
<keyword evidence="5 17" id="KW-0963">Cytoplasm</keyword>
<dbReference type="InterPro" id="IPR022880">
    <property type="entry name" value="DNApol_IV"/>
</dbReference>
<keyword evidence="14 17" id="KW-0234">DNA repair</keyword>
<dbReference type="Pfam" id="PF00817">
    <property type="entry name" value="IMS"/>
    <property type="match status" value="1"/>
</dbReference>
<dbReference type="GO" id="GO:0003887">
    <property type="term" value="F:DNA-directed DNA polymerase activity"/>
    <property type="evidence" value="ECO:0007669"/>
    <property type="project" value="UniProtKB-UniRule"/>
</dbReference>
<evidence type="ECO:0000256" key="7">
    <source>
        <dbReference type="ARBA" id="ARBA00022695"/>
    </source>
</evidence>
<evidence type="ECO:0000256" key="16">
    <source>
        <dbReference type="ARBA" id="ARBA00049244"/>
    </source>
</evidence>
<dbReference type="OrthoDB" id="9808813at2"/>
<dbReference type="PANTHER" id="PTHR11076:SF33">
    <property type="entry name" value="DNA POLYMERASE KAPPA"/>
    <property type="match status" value="1"/>
</dbReference>
<organism evidence="19 20">
    <name type="scientific">Pseudolabrys taiwanensis</name>
    <dbReference type="NCBI Taxonomy" id="331696"/>
    <lineage>
        <taxon>Bacteria</taxon>
        <taxon>Pseudomonadati</taxon>
        <taxon>Pseudomonadota</taxon>
        <taxon>Alphaproteobacteria</taxon>
        <taxon>Hyphomicrobiales</taxon>
        <taxon>Xanthobacteraceae</taxon>
        <taxon>Pseudolabrys</taxon>
    </lineage>
</organism>
<dbReference type="KEGG" id="ptaw:DW352_04020"/>
<dbReference type="Gene3D" id="1.10.150.20">
    <property type="entry name" value="5' to 3' exonuclease, C-terminal subdomain"/>
    <property type="match status" value="1"/>
</dbReference>
<dbReference type="Gene3D" id="3.30.70.270">
    <property type="match status" value="1"/>
</dbReference>
<keyword evidence="20" id="KW-1185">Reference proteome</keyword>
<evidence type="ECO:0000256" key="15">
    <source>
        <dbReference type="ARBA" id="ARBA00025589"/>
    </source>
</evidence>
<evidence type="ECO:0000259" key="18">
    <source>
        <dbReference type="PROSITE" id="PS50173"/>
    </source>
</evidence>
<dbReference type="InterPro" id="IPR043128">
    <property type="entry name" value="Rev_trsase/Diguanyl_cyclase"/>
</dbReference>
<evidence type="ECO:0000256" key="10">
    <source>
        <dbReference type="ARBA" id="ARBA00022763"/>
    </source>
</evidence>
<feature type="binding site" evidence="17">
    <location>
        <position position="47"/>
    </location>
    <ligand>
        <name>Mg(2+)</name>
        <dbReference type="ChEBI" id="CHEBI:18420"/>
    </ligand>
</feature>
<accession>A0A345ZS61</accession>
<dbReference type="Proteomes" id="UP000254889">
    <property type="component" value="Chromosome"/>
</dbReference>
<evidence type="ECO:0000256" key="13">
    <source>
        <dbReference type="ARBA" id="ARBA00023125"/>
    </source>
</evidence>
<dbReference type="GO" id="GO:0009432">
    <property type="term" value="P:SOS response"/>
    <property type="evidence" value="ECO:0007669"/>
    <property type="project" value="TreeGrafter"/>
</dbReference>
<evidence type="ECO:0000313" key="20">
    <source>
        <dbReference type="Proteomes" id="UP000254889"/>
    </source>
</evidence>
<keyword evidence="12 17" id="KW-0239">DNA-directed DNA polymerase</keyword>
<keyword evidence="7 17" id="KW-0548">Nucleotidyltransferase</keyword>
<dbReference type="GO" id="GO:0006281">
    <property type="term" value="P:DNA repair"/>
    <property type="evidence" value="ECO:0007669"/>
    <property type="project" value="UniProtKB-UniRule"/>
</dbReference>
<evidence type="ECO:0000256" key="9">
    <source>
        <dbReference type="ARBA" id="ARBA00022723"/>
    </source>
</evidence>
<comment type="subunit">
    <text evidence="3 17">Monomer.</text>
</comment>
<dbReference type="InterPro" id="IPR017961">
    <property type="entry name" value="DNA_pol_Y-fam_little_finger"/>
</dbReference>
<reference evidence="19 20" key="1">
    <citation type="submission" date="2018-07" db="EMBL/GenBank/DDBJ databases">
        <authorList>
            <person name="Quirk P.G."/>
            <person name="Krulwich T.A."/>
        </authorList>
    </citation>
    <scope>NUCLEOTIDE SEQUENCE [LARGE SCALE GENOMIC DNA]</scope>
    <source>
        <strain evidence="19 20">CC-BB4</strain>
    </source>
</reference>
<evidence type="ECO:0000256" key="12">
    <source>
        <dbReference type="ARBA" id="ARBA00022932"/>
    </source>
</evidence>
<evidence type="ECO:0000256" key="14">
    <source>
        <dbReference type="ARBA" id="ARBA00023204"/>
    </source>
</evidence>
<evidence type="ECO:0000256" key="3">
    <source>
        <dbReference type="ARBA" id="ARBA00011245"/>
    </source>
</evidence>
<dbReference type="HAMAP" id="MF_01113">
    <property type="entry name" value="DNApol_IV"/>
    <property type="match status" value="1"/>
</dbReference>
<proteinExistence type="inferred from homology"/>
<name>A0A345ZS61_9HYPH</name>
<dbReference type="InterPro" id="IPR001126">
    <property type="entry name" value="UmuC"/>
</dbReference>
<dbReference type="NCBIfam" id="NF002751">
    <property type="entry name" value="PRK02794.1"/>
    <property type="match status" value="1"/>
</dbReference>
<dbReference type="Gene3D" id="3.30.1490.100">
    <property type="entry name" value="DNA polymerase, Y-family, little finger domain"/>
    <property type="match status" value="1"/>
</dbReference>